<feature type="coiled-coil region" evidence="1">
    <location>
        <begin position="183"/>
        <end position="224"/>
    </location>
</feature>
<accession>A0AAD8XUY6</accession>
<gene>
    <name evidence="3" type="ORF">QTG54_015245</name>
</gene>
<dbReference type="SUPFAM" id="SSF52047">
    <property type="entry name" value="RNI-like"/>
    <property type="match status" value="1"/>
</dbReference>
<dbReference type="InterPro" id="IPR032675">
    <property type="entry name" value="LRR_dom_sf"/>
</dbReference>
<dbReference type="AlphaFoldDB" id="A0AAD8XUY6"/>
<evidence type="ECO:0000313" key="4">
    <source>
        <dbReference type="Proteomes" id="UP001224775"/>
    </source>
</evidence>
<reference evidence="3" key="1">
    <citation type="submission" date="2023-06" db="EMBL/GenBank/DDBJ databases">
        <title>Survivors Of The Sea: Transcriptome response of Skeletonema marinoi to long-term dormancy.</title>
        <authorList>
            <person name="Pinder M.I.M."/>
            <person name="Kourtchenko O."/>
            <person name="Robertson E.K."/>
            <person name="Larsson T."/>
            <person name="Maumus F."/>
            <person name="Osuna-Cruz C.M."/>
            <person name="Vancaester E."/>
            <person name="Stenow R."/>
            <person name="Vandepoele K."/>
            <person name="Ploug H."/>
            <person name="Bruchert V."/>
            <person name="Godhe A."/>
            <person name="Topel M."/>
        </authorList>
    </citation>
    <scope>NUCLEOTIDE SEQUENCE</scope>
    <source>
        <strain evidence="3">R05AC</strain>
    </source>
</reference>
<proteinExistence type="predicted"/>
<dbReference type="Proteomes" id="UP001224775">
    <property type="component" value="Unassembled WGS sequence"/>
</dbReference>
<protein>
    <submittedName>
        <fullName evidence="3">Uncharacterized protein</fullName>
    </submittedName>
</protein>
<comment type="caution">
    <text evidence="3">The sequence shown here is derived from an EMBL/GenBank/DDBJ whole genome shotgun (WGS) entry which is preliminary data.</text>
</comment>
<dbReference type="Gene3D" id="3.80.10.10">
    <property type="entry name" value="Ribonuclease Inhibitor"/>
    <property type="match status" value="1"/>
</dbReference>
<sequence>MLLESLYLHHVNLGDEGALVLADALIGNKSLTSLRFHPNDSGITDVGRAAFSNLLCDPSSVNNTYLSNHTIEKIGGYQSNLHDIAQFLRFNRLSRHPHEAAIWKILKSHPDLDMEPFFQWKLKLLPVVTNWFRSARSCLFPDRPKSMQRQTLQNRELSALYKFVRGMPSLAVISYWQQFTVNAQAKRRRIDDVVRRLEDERQRLEDERRRLEDERRRLDGERSTLDYDEEAAWVRLGGRPTGEGEGSSDFFSGAKRRRQG</sequence>
<evidence type="ECO:0000256" key="1">
    <source>
        <dbReference type="SAM" id="Coils"/>
    </source>
</evidence>
<organism evidence="3 4">
    <name type="scientific">Skeletonema marinoi</name>
    <dbReference type="NCBI Taxonomy" id="267567"/>
    <lineage>
        <taxon>Eukaryota</taxon>
        <taxon>Sar</taxon>
        <taxon>Stramenopiles</taxon>
        <taxon>Ochrophyta</taxon>
        <taxon>Bacillariophyta</taxon>
        <taxon>Coscinodiscophyceae</taxon>
        <taxon>Thalassiosirophycidae</taxon>
        <taxon>Thalassiosirales</taxon>
        <taxon>Skeletonemataceae</taxon>
        <taxon>Skeletonema</taxon>
        <taxon>Skeletonema marinoi-dohrnii complex</taxon>
    </lineage>
</organism>
<name>A0AAD8XUY6_9STRA</name>
<feature type="region of interest" description="Disordered" evidence="2">
    <location>
        <begin position="236"/>
        <end position="260"/>
    </location>
</feature>
<keyword evidence="1" id="KW-0175">Coiled coil</keyword>
<keyword evidence="4" id="KW-1185">Reference proteome</keyword>
<dbReference type="EMBL" id="JATAAI010000042">
    <property type="protein sequence ID" value="KAK1733987.1"/>
    <property type="molecule type" value="Genomic_DNA"/>
</dbReference>
<evidence type="ECO:0000313" key="3">
    <source>
        <dbReference type="EMBL" id="KAK1733987.1"/>
    </source>
</evidence>
<evidence type="ECO:0000256" key="2">
    <source>
        <dbReference type="SAM" id="MobiDB-lite"/>
    </source>
</evidence>